<dbReference type="PANTHER" id="PTHR11040:SF44">
    <property type="entry name" value="PROTEIN ZNTC-RELATED"/>
    <property type="match status" value="1"/>
</dbReference>
<keyword evidence="7" id="KW-1185">Reference proteome</keyword>
<feature type="transmembrane region" description="Helical" evidence="5">
    <location>
        <begin position="222"/>
        <end position="238"/>
    </location>
</feature>
<dbReference type="Pfam" id="PF02535">
    <property type="entry name" value="Zip"/>
    <property type="match status" value="2"/>
</dbReference>
<keyword evidence="3 5" id="KW-1133">Transmembrane helix</keyword>
<evidence type="ECO:0000256" key="2">
    <source>
        <dbReference type="ARBA" id="ARBA00022692"/>
    </source>
</evidence>
<gene>
    <name evidence="6" type="ORF">ACFFI0_15305</name>
</gene>
<dbReference type="Proteomes" id="UP001589774">
    <property type="component" value="Unassembled WGS sequence"/>
</dbReference>
<dbReference type="PANTHER" id="PTHR11040">
    <property type="entry name" value="ZINC/IRON TRANSPORTER"/>
    <property type="match status" value="1"/>
</dbReference>
<organism evidence="6 7">
    <name type="scientific">Olivibacter oleidegradans</name>
    <dbReference type="NCBI Taxonomy" id="760123"/>
    <lineage>
        <taxon>Bacteria</taxon>
        <taxon>Pseudomonadati</taxon>
        <taxon>Bacteroidota</taxon>
        <taxon>Sphingobacteriia</taxon>
        <taxon>Sphingobacteriales</taxon>
        <taxon>Sphingobacteriaceae</taxon>
        <taxon>Olivibacter</taxon>
    </lineage>
</organism>
<keyword evidence="4 5" id="KW-0472">Membrane</keyword>
<protein>
    <submittedName>
        <fullName evidence="6">ZIP family metal transporter</fullName>
    </submittedName>
</protein>
<evidence type="ECO:0000313" key="6">
    <source>
        <dbReference type="EMBL" id="MFC0319688.1"/>
    </source>
</evidence>
<dbReference type="EMBL" id="JBHLWO010000002">
    <property type="protein sequence ID" value="MFC0319688.1"/>
    <property type="molecule type" value="Genomic_DNA"/>
</dbReference>
<accession>A0ABV6HLA8</accession>
<proteinExistence type="predicted"/>
<feature type="transmembrane region" description="Helical" evidence="5">
    <location>
        <begin position="30"/>
        <end position="51"/>
    </location>
</feature>
<sequence>MTLLIIVTLFLSALLGGLAVFFVKRDNTDLLRLVLSFSGAYLFSITVLHLIPEIYAHNDDHYLGLYVLGGFLFQLLLERFSEGIEHGHIHKHGHHGHFPIGVMTSLCLHAFLEGMPLAKGHQRELLFGIAIHHIPAAFALGSLLIQSTVRQRTIILSLFIFALMSPIGFTLSNMISLGGIGEINQYFDKMMAIVIGIFLHISTTILFESSSADHHHFNKRKLLAVITGVTLSLFNFLVH</sequence>
<comment type="subcellular location">
    <subcellularLocation>
        <location evidence="1">Membrane</location>
        <topology evidence="1">Multi-pass membrane protein</topology>
    </subcellularLocation>
</comment>
<dbReference type="InterPro" id="IPR003689">
    <property type="entry name" value="ZIP"/>
</dbReference>
<feature type="transmembrane region" description="Helical" evidence="5">
    <location>
        <begin position="154"/>
        <end position="178"/>
    </location>
</feature>
<feature type="transmembrane region" description="Helical" evidence="5">
    <location>
        <begin position="190"/>
        <end position="210"/>
    </location>
</feature>
<reference evidence="6 7" key="1">
    <citation type="submission" date="2024-09" db="EMBL/GenBank/DDBJ databases">
        <authorList>
            <person name="Sun Q."/>
            <person name="Mori K."/>
        </authorList>
    </citation>
    <scope>NUCLEOTIDE SEQUENCE [LARGE SCALE GENOMIC DNA]</scope>
    <source>
        <strain evidence="6 7">CCM 7765</strain>
    </source>
</reference>
<keyword evidence="2 5" id="KW-0812">Transmembrane</keyword>
<comment type="caution">
    <text evidence="6">The sequence shown here is derived from an EMBL/GenBank/DDBJ whole genome shotgun (WGS) entry which is preliminary data.</text>
</comment>
<evidence type="ECO:0000256" key="4">
    <source>
        <dbReference type="ARBA" id="ARBA00023136"/>
    </source>
</evidence>
<evidence type="ECO:0000256" key="1">
    <source>
        <dbReference type="ARBA" id="ARBA00004141"/>
    </source>
</evidence>
<feature type="transmembrane region" description="Helical" evidence="5">
    <location>
        <begin position="6"/>
        <end position="23"/>
    </location>
</feature>
<feature type="transmembrane region" description="Helical" evidence="5">
    <location>
        <begin position="125"/>
        <end position="145"/>
    </location>
</feature>
<name>A0ABV6HLA8_9SPHI</name>
<evidence type="ECO:0000313" key="7">
    <source>
        <dbReference type="Proteomes" id="UP001589774"/>
    </source>
</evidence>
<evidence type="ECO:0000256" key="3">
    <source>
        <dbReference type="ARBA" id="ARBA00022989"/>
    </source>
</evidence>
<dbReference type="RefSeq" id="WP_130855769.1">
    <property type="nucleotide sequence ID" value="NZ_JBHLWO010000002.1"/>
</dbReference>
<evidence type="ECO:0000256" key="5">
    <source>
        <dbReference type="SAM" id="Phobius"/>
    </source>
</evidence>